<dbReference type="EMBL" id="MU004297">
    <property type="protein sequence ID" value="KAF2660859.1"/>
    <property type="molecule type" value="Genomic_DNA"/>
</dbReference>
<reference evidence="1" key="1">
    <citation type="journal article" date="2020" name="Stud. Mycol.">
        <title>101 Dothideomycetes genomes: a test case for predicting lifestyles and emergence of pathogens.</title>
        <authorList>
            <person name="Haridas S."/>
            <person name="Albert R."/>
            <person name="Binder M."/>
            <person name="Bloem J."/>
            <person name="Labutti K."/>
            <person name="Salamov A."/>
            <person name="Andreopoulos B."/>
            <person name="Baker S."/>
            <person name="Barry K."/>
            <person name="Bills G."/>
            <person name="Bluhm B."/>
            <person name="Cannon C."/>
            <person name="Castanera R."/>
            <person name="Culley D."/>
            <person name="Daum C."/>
            <person name="Ezra D."/>
            <person name="Gonzalez J."/>
            <person name="Henrissat B."/>
            <person name="Kuo A."/>
            <person name="Liang C."/>
            <person name="Lipzen A."/>
            <person name="Lutzoni F."/>
            <person name="Magnuson J."/>
            <person name="Mondo S."/>
            <person name="Nolan M."/>
            <person name="Ohm R."/>
            <person name="Pangilinan J."/>
            <person name="Park H.-J."/>
            <person name="Ramirez L."/>
            <person name="Alfaro M."/>
            <person name="Sun H."/>
            <person name="Tritt A."/>
            <person name="Yoshinaga Y."/>
            <person name="Zwiers L.-H."/>
            <person name="Turgeon B."/>
            <person name="Goodwin S."/>
            <person name="Spatafora J."/>
            <person name="Crous P."/>
            <person name="Grigoriev I."/>
        </authorList>
    </citation>
    <scope>NUCLEOTIDE SEQUENCE</scope>
    <source>
        <strain evidence="1">CBS 122681</strain>
    </source>
</reference>
<dbReference type="AlphaFoldDB" id="A0A6A6TLA5"/>
<protein>
    <submittedName>
        <fullName evidence="1">Uncharacterized protein</fullName>
    </submittedName>
</protein>
<name>A0A6A6TLA5_9PLEO</name>
<evidence type="ECO:0000313" key="2">
    <source>
        <dbReference type="Proteomes" id="UP000799324"/>
    </source>
</evidence>
<sequence length="229" mass="25111">MGHPSSTPSGGGALEPVMGVDTRLPPCTAFALATLLYHNIRLPSYSTPEAVSLLQKFEVSVTVKVLDFFSDVMSHLPSSSLASRIMLAYEDTFNDGFTPFPMEEEIPGGEDLGLYQPGDLSQLLPAADNLLVPFPDNRFLEHNDADSLEQIRPGDDTALLPVDGNAFAVEGDAFPEEEMSEKMLIVPRYKSVLTTTFHCFLRRRVTQLSLARTTAVNSSRGMRSRTNTL</sequence>
<organism evidence="1 2">
    <name type="scientific">Lophiostoma macrostomum CBS 122681</name>
    <dbReference type="NCBI Taxonomy" id="1314788"/>
    <lineage>
        <taxon>Eukaryota</taxon>
        <taxon>Fungi</taxon>
        <taxon>Dikarya</taxon>
        <taxon>Ascomycota</taxon>
        <taxon>Pezizomycotina</taxon>
        <taxon>Dothideomycetes</taxon>
        <taxon>Pleosporomycetidae</taxon>
        <taxon>Pleosporales</taxon>
        <taxon>Lophiostomataceae</taxon>
        <taxon>Lophiostoma</taxon>
    </lineage>
</organism>
<proteinExistence type="predicted"/>
<keyword evidence="2" id="KW-1185">Reference proteome</keyword>
<accession>A0A6A6TLA5</accession>
<evidence type="ECO:0000313" key="1">
    <source>
        <dbReference type="EMBL" id="KAF2660859.1"/>
    </source>
</evidence>
<dbReference type="Proteomes" id="UP000799324">
    <property type="component" value="Unassembled WGS sequence"/>
</dbReference>
<gene>
    <name evidence="1" type="ORF">K491DRAFT_711439</name>
</gene>